<dbReference type="Pfam" id="PF02810">
    <property type="entry name" value="SEC-C"/>
    <property type="match status" value="1"/>
</dbReference>
<accession>W7YW91</accession>
<evidence type="ECO:0000313" key="1">
    <source>
        <dbReference type="EMBL" id="GAF08916.1"/>
    </source>
</evidence>
<comment type="caution">
    <text evidence="1">The sequence shown here is derived from an EMBL/GenBank/DDBJ whole genome shotgun (WGS) entry which is preliminary data.</text>
</comment>
<evidence type="ECO:0008006" key="3">
    <source>
        <dbReference type="Google" id="ProtNLM"/>
    </source>
</evidence>
<dbReference type="eggNOG" id="COG3012">
    <property type="taxonomic scope" value="Bacteria"/>
</dbReference>
<dbReference type="PANTHER" id="PTHR33747:SF1">
    <property type="entry name" value="ADENYLATE CYCLASE-ASSOCIATED CAP C-TERMINAL DOMAIN-CONTAINING PROTEIN"/>
    <property type="match status" value="1"/>
</dbReference>
<dbReference type="SUPFAM" id="SSF103642">
    <property type="entry name" value="Sec-C motif"/>
    <property type="match status" value="1"/>
</dbReference>
<reference evidence="1 2" key="1">
    <citation type="journal article" date="2014" name="Genome Announc.">
        <title>Draft Genome Sequence of Paenibacillus pini JCM 16418T, Isolated from the Rhizosphere of Pine Tree.</title>
        <authorList>
            <person name="Yuki M."/>
            <person name="Oshima K."/>
            <person name="Suda W."/>
            <person name="Oshida Y."/>
            <person name="Kitamura K."/>
            <person name="Iida Y."/>
            <person name="Hattori M."/>
            <person name="Ohkuma M."/>
        </authorList>
    </citation>
    <scope>NUCLEOTIDE SEQUENCE [LARGE SCALE GENOMIC DNA]</scope>
    <source>
        <strain evidence="1 2">JCM 16418</strain>
    </source>
</reference>
<dbReference type="AlphaFoldDB" id="W7YW91"/>
<gene>
    <name evidence="1" type="ORF">JCM16418_3026</name>
</gene>
<evidence type="ECO:0000313" key="2">
    <source>
        <dbReference type="Proteomes" id="UP000019364"/>
    </source>
</evidence>
<dbReference type="Proteomes" id="UP000019364">
    <property type="component" value="Unassembled WGS sequence"/>
</dbReference>
<sequence length="369" mass="42154">MTSLPEILLSVTKSKLSSLASVNNISGRSKMKKDELADALLKYITDPDQLKSSLLVTDEEEWTLFESLLREPSIQDNSLPYGDYAYYLERGLVVTYFNDNKFYIIMPDEVKAAAEQINMQELKKGRSRRQISYQYILAAVQLYGVIEPSKLIEIFNQQNDEQLTEQELTEYIDEMLVRGQSIALHDGYIVNSYLVNDEGDKDILALRASQKDKPYYVPNQEEFLRYADETYFEITPQLIALQQYVLAELCNDEEMVEYLIDDIQLACSKGSSIQDLIYEFESRNIHFKTAMQAQNTVAMLAEIHNHTRMWSNAGHTLVELQELAGSNEEQELLRLVGSQESPQNSVPKVGRNEPCPCGSGLKYKKCCGK</sequence>
<dbReference type="EMBL" id="BAVZ01000008">
    <property type="protein sequence ID" value="GAF08916.1"/>
    <property type="molecule type" value="Genomic_DNA"/>
</dbReference>
<organism evidence="1 2">
    <name type="scientific">Paenibacillus pini JCM 16418</name>
    <dbReference type="NCBI Taxonomy" id="1236976"/>
    <lineage>
        <taxon>Bacteria</taxon>
        <taxon>Bacillati</taxon>
        <taxon>Bacillota</taxon>
        <taxon>Bacilli</taxon>
        <taxon>Bacillales</taxon>
        <taxon>Paenibacillaceae</taxon>
        <taxon>Paenibacillus</taxon>
    </lineage>
</organism>
<name>W7YW91_9BACL</name>
<keyword evidence="2" id="KW-1185">Reference proteome</keyword>
<dbReference type="PANTHER" id="PTHR33747">
    <property type="entry name" value="UPF0225 PROTEIN SCO1677"/>
    <property type="match status" value="1"/>
</dbReference>
<dbReference type="InterPro" id="IPR004027">
    <property type="entry name" value="SEC_C_motif"/>
</dbReference>
<proteinExistence type="predicted"/>
<dbReference type="Gene3D" id="3.10.450.50">
    <property type="match status" value="1"/>
</dbReference>
<protein>
    <recommendedName>
        <fullName evidence="3">Protein export cytoplasm protein SecA ATPase RNA helicase</fullName>
    </recommendedName>
</protein>
<dbReference type="STRING" id="1236976.JCM16418_3026"/>